<dbReference type="InterPro" id="IPR029024">
    <property type="entry name" value="TerB-like"/>
</dbReference>
<organism evidence="2 3">
    <name type="scientific">Mesonia sediminis</name>
    <dbReference type="NCBI Taxonomy" id="1703946"/>
    <lineage>
        <taxon>Bacteria</taxon>
        <taxon>Pseudomonadati</taxon>
        <taxon>Bacteroidota</taxon>
        <taxon>Flavobacteriia</taxon>
        <taxon>Flavobacteriales</taxon>
        <taxon>Flavobacteriaceae</taxon>
        <taxon>Mesonia</taxon>
    </lineage>
</organism>
<dbReference type="PRINTS" id="PR00625">
    <property type="entry name" value="JDOMAIN"/>
</dbReference>
<evidence type="ECO:0000313" key="2">
    <source>
        <dbReference type="EMBL" id="MFD2697999.1"/>
    </source>
</evidence>
<keyword evidence="3" id="KW-1185">Reference proteome</keyword>
<feature type="domain" description="J" evidence="1">
    <location>
        <begin position="190"/>
        <end position="252"/>
    </location>
</feature>
<dbReference type="SUPFAM" id="SSF158682">
    <property type="entry name" value="TerB-like"/>
    <property type="match status" value="1"/>
</dbReference>
<sequence>MIKWVLAVLGFLYGRFGGAIAGFFLGSILDRIFGSVSAGNSSSKGDFGRYFESRKTQVSPKDFELNLLSLCSVIIKADGRVNQRELDYVRSYFVQAYGKERANATFKTFNEVIKHRSIDLVRICAYIRARTRYEVRLQILHFLFGITQADGHISAAEIYQLKRIASHFQLTQNDFESIKAMFVNTHDSSSAYKILEIDKSASDAEVKKAFRTMAKKYHPDKLVGMDEAYKKGAQEKFMRVQQAYEQIQKERGL</sequence>
<dbReference type="Gene3D" id="1.10.3680.10">
    <property type="entry name" value="TerB-like"/>
    <property type="match status" value="1"/>
</dbReference>
<proteinExistence type="predicted"/>
<dbReference type="Gene3D" id="1.10.287.110">
    <property type="entry name" value="DnaJ domain"/>
    <property type="match status" value="1"/>
</dbReference>
<evidence type="ECO:0000259" key="1">
    <source>
        <dbReference type="PROSITE" id="PS50076"/>
    </source>
</evidence>
<dbReference type="InterPro" id="IPR001623">
    <property type="entry name" value="DnaJ_domain"/>
</dbReference>
<dbReference type="SMART" id="SM00271">
    <property type="entry name" value="DnaJ"/>
    <property type="match status" value="1"/>
</dbReference>
<evidence type="ECO:0000313" key="3">
    <source>
        <dbReference type="Proteomes" id="UP001597357"/>
    </source>
</evidence>
<dbReference type="InterPro" id="IPR036869">
    <property type="entry name" value="J_dom_sf"/>
</dbReference>
<dbReference type="EMBL" id="JBHULZ010000041">
    <property type="protein sequence ID" value="MFD2697999.1"/>
    <property type="molecule type" value="Genomic_DNA"/>
</dbReference>
<dbReference type="PANTHER" id="PTHR24074">
    <property type="entry name" value="CO-CHAPERONE PROTEIN DJLA"/>
    <property type="match status" value="1"/>
</dbReference>
<dbReference type="RefSeq" id="WP_379046841.1">
    <property type="nucleotide sequence ID" value="NZ_JBHULZ010000041.1"/>
</dbReference>
<dbReference type="PROSITE" id="PS50076">
    <property type="entry name" value="DNAJ_2"/>
    <property type="match status" value="1"/>
</dbReference>
<dbReference type="InterPro" id="IPR050817">
    <property type="entry name" value="DjlA_DnaK_co-chaperone"/>
</dbReference>
<reference evidence="3" key="1">
    <citation type="journal article" date="2019" name="Int. J. Syst. Evol. Microbiol.">
        <title>The Global Catalogue of Microorganisms (GCM) 10K type strain sequencing project: providing services to taxonomists for standard genome sequencing and annotation.</title>
        <authorList>
            <consortium name="The Broad Institute Genomics Platform"/>
            <consortium name="The Broad Institute Genome Sequencing Center for Infectious Disease"/>
            <person name="Wu L."/>
            <person name="Ma J."/>
        </authorList>
    </citation>
    <scope>NUCLEOTIDE SEQUENCE [LARGE SCALE GENOMIC DNA]</scope>
    <source>
        <strain evidence="3">KCTC 42255</strain>
    </source>
</reference>
<dbReference type="CDD" id="cd06257">
    <property type="entry name" value="DnaJ"/>
    <property type="match status" value="1"/>
</dbReference>
<dbReference type="Pfam" id="PF05099">
    <property type="entry name" value="TerB"/>
    <property type="match status" value="1"/>
</dbReference>
<name>A0ABW5SF98_9FLAO</name>
<dbReference type="CDD" id="cd07316">
    <property type="entry name" value="terB_like_DjlA"/>
    <property type="match status" value="1"/>
</dbReference>
<dbReference type="Proteomes" id="UP001597357">
    <property type="component" value="Unassembled WGS sequence"/>
</dbReference>
<dbReference type="InterPro" id="IPR007791">
    <property type="entry name" value="DjlA_N"/>
</dbReference>
<dbReference type="SUPFAM" id="SSF46565">
    <property type="entry name" value="Chaperone J-domain"/>
    <property type="match status" value="1"/>
</dbReference>
<accession>A0ABW5SF98</accession>
<dbReference type="Pfam" id="PF00226">
    <property type="entry name" value="DnaJ"/>
    <property type="match status" value="1"/>
</dbReference>
<protein>
    <submittedName>
        <fullName evidence="2">TerB family tellurite resistance protein</fullName>
    </submittedName>
</protein>
<gene>
    <name evidence="2" type="ORF">ACFSQ0_08355</name>
</gene>
<comment type="caution">
    <text evidence="2">The sequence shown here is derived from an EMBL/GenBank/DDBJ whole genome shotgun (WGS) entry which is preliminary data.</text>
</comment>